<dbReference type="Gene3D" id="3.30.40.10">
    <property type="entry name" value="Zinc/RING finger domain, C3HC4 (zinc finger)"/>
    <property type="match status" value="2"/>
</dbReference>
<feature type="domain" description="USP" evidence="18">
    <location>
        <begin position="334"/>
        <end position="815"/>
    </location>
</feature>
<dbReference type="InterPro" id="IPR001394">
    <property type="entry name" value="Peptidase_C19_UCH"/>
</dbReference>
<dbReference type="Gene3D" id="1.10.8.10">
    <property type="entry name" value="DNA helicase RuvA subunit, C-terminal domain"/>
    <property type="match status" value="2"/>
</dbReference>
<evidence type="ECO:0000256" key="8">
    <source>
        <dbReference type="ARBA" id="ARBA00022801"/>
    </source>
</evidence>
<dbReference type="InterPro" id="IPR050185">
    <property type="entry name" value="Ub_carboxyl-term_hydrolase"/>
</dbReference>
<dbReference type="GO" id="GO:0016579">
    <property type="term" value="P:protein deubiquitination"/>
    <property type="evidence" value="ECO:0007669"/>
    <property type="project" value="InterPro"/>
</dbReference>
<evidence type="ECO:0000256" key="6">
    <source>
        <dbReference type="ARBA" id="ARBA00022771"/>
    </source>
</evidence>
<feature type="domain" description="UBP-type" evidence="19">
    <location>
        <begin position="183"/>
        <end position="292"/>
    </location>
</feature>
<keyword evidence="10 11" id="KW-0862">Zinc</keyword>
<dbReference type="InterPro" id="IPR041432">
    <property type="entry name" value="UBP13_Znf-UBP_var"/>
</dbReference>
<evidence type="ECO:0000256" key="13">
    <source>
        <dbReference type="PIRSR" id="PIRSR016308-3"/>
    </source>
</evidence>
<proteinExistence type="inferred from homology"/>
<dbReference type="PROSITE" id="PS50271">
    <property type="entry name" value="ZF_UBP"/>
    <property type="match status" value="1"/>
</dbReference>
<dbReference type="InterPro" id="IPR015940">
    <property type="entry name" value="UBA"/>
</dbReference>
<evidence type="ECO:0000259" key="19">
    <source>
        <dbReference type="PROSITE" id="PS50271"/>
    </source>
</evidence>
<evidence type="ECO:0000313" key="20">
    <source>
        <dbReference type="EMBL" id="OAL70830.1"/>
    </source>
</evidence>
<dbReference type="SMART" id="SM00165">
    <property type="entry name" value="UBA"/>
    <property type="match status" value="2"/>
</dbReference>
<dbReference type="InterPro" id="IPR028889">
    <property type="entry name" value="USP"/>
</dbReference>
<dbReference type="PANTHER" id="PTHR21646">
    <property type="entry name" value="UBIQUITIN CARBOXYL-TERMINAL HYDROLASE"/>
    <property type="match status" value="1"/>
</dbReference>
<keyword evidence="8 11" id="KW-0378">Hydrolase</keyword>
<evidence type="ECO:0000256" key="2">
    <source>
        <dbReference type="ARBA" id="ARBA00009085"/>
    </source>
</evidence>
<organism evidence="20 21">
    <name type="scientific">Trichophyton violaceum</name>
    <dbReference type="NCBI Taxonomy" id="34388"/>
    <lineage>
        <taxon>Eukaryota</taxon>
        <taxon>Fungi</taxon>
        <taxon>Dikarya</taxon>
        <taxon>Ascomycota</taxon>
        <taxon>Pezizomycotina</taxon>
        <taxon>Eurotiomycetes</taxon>
        <taxon>Eurotiomycetidae</taxon>
        <taxon>Onygenales</taxon>
        <taxon>Arthrodermataceae</taxon>
        <taxon>Trichophyton</taxon>
    </lineage>
</organism>
<name>A0A178FEA3_TRIVO</name>
<protein>
    <recommendedName>
        <fullName evidence="11 15">Ubiquitin carboxyl-terminal hydrolase</fullName>
        <ecNumber evidence="11 15">3.4.19.12</ecNumber>
    </recommendedName>
</protein>
<feature type="compositionally biased region" description="Low complexity" evidence="16">
    <location>
        <begin position="728"/>
        <end position="745"/>
    </location>
</feature>
<dbReference type="PIRSF" id="PIRSF016308">
    <property type="entry name" value="UBP"/>
    <property type="match status" value="1"/>
</dbReference>
<feature type="domain" description="UBA" evidence="17">
    <location>
        <begin position="614"/>
        <end position="655"/>
    </location>
</feature>
<dbReference type="CDD" id="cd02658">
    <property type="entry name" value="Peptidase_C19B"/>
    <property type="match status" value="1"/>
</dbReference>
<dbReference type="PANTHER" id="PTHR21646:SF10">
    <property type="entry name" value="UBIQUITIN CARBOXYL-TERMINAL HYDROLASE 14"/>
    <property type="match status" value="1"/>
</dbReference>
<evidence type="ECO:0000259" key="18">
    <source>
        <dbReference type="PROSITE" id="PS50235"/>
    </source>
</evidence>
<dbReference type="SUPFAM" id="SSF57850">
    <property type="entry name" value="RING/U-box"/>
    <property type="match status" value="2"/>
</dbReference>
<dbReference type="SUPFAM" id="SSF46934">
    <property type="entry name" value="UBA-like"/>
    <property type="match status" value="1"/>
</dbReference>
<keyword evidence="9 11" id="KW-0788">Thiol protease</keyword>
<dbReference type="Pfam" id="PF17807">
    <property type="entry name" value="zf-UBP_var"/>
    <property type="match status" value="1"/>
</dbReference>
<evidence type="ECO:0000256" key="10">
    <source>
        <dbReference type="ARBA" id="ARBA00022833"/>
    </source>
</evidence>
<dbReference type="InterPro" id="IPR013083">
    <property type="entry name" value="Znf_RING/FYVE/PHD"/>
</dbReference>
<dbReference type="CDD" id="cd14385">
    <property type="entry name" value="UBA1_spUBP14_like"/>
    <property type="match status" value="1"/>
</dbReference>
<feature type="binding site" evidence="13">
    <location>
        <position position="207"/>
    </location>
    <ligand>
        <name>Zn(2+)</name>
        <dbReference type="ChEBI" id="CHEBI:29105"/>
    </ligand>
</feature>
<dbReference type="Pfam" id="PF02148">
    <property type="entry name" value="zf-UBP"/>
    <property type="match status" value="1"/>
</dbReference>
<evidence type="ECO:0000256" key="5">
    <source>
        <dbReference type="ARBA" id="ARBA00022737"/>
    </source>
</evidence>
<evidence type="ECO:0000256" key="12">
    <source>
        <dbReference type="PIRSR" id="PIRSR016308-1"/>
    </source>
</evidence>
<feature type="region of interest" description="Disordered" evidence="16">
    <location>
        <begin position="663"/>
        <end position="683"/>
    </location>
</feature>
<accession>A0A178FEA3</accession>
<feature type="region of interest" description="Disordered" evidence="16">
    <location>
        <begin position="720"/>
        <end position="745"/>
    </location>
</feature>
<evidence type="ECO:0000256" key="3">
    <source>
        <dbReference type="ARBA" id="ARBA00022670"/>
    </source>
</evidence>
<dbReference type="SUPFAM" id="SSF54001">
    <property type="entry name" value="Cysteine proteinases"/>
    <property type="match status" value="1"/>
</dbReference>
<reference evidence="20 21" key="1">
    <citation type="submission" date="2016-05" db="EMBL/GenBank/DDBJ databases">
        <title>Genome sequencing of Trichophyton violaceum CMCC(F)T3l isolated from hair.</title>
        <authorList>
            <person name="Zhan P."/>
            <person name="Tao Y."/>
            <person name="Liu W."/>
        </authorList>
    </citation>
    <scope>NUCLEOTIDE SEQUENCE [LARGE SCALE GENOMIC DNA]</scope>
    <source>
        <strain evidence="21">CMCC(F)T3l</strain>
    </source>
</reference>
<dbReference type="PROSITE" id="PS50030">
    <property type="entry name" value="UBA"/>
    <property type="match status" value="2"/>
</dbReference>
<feature type="binding site" evidence="13">
    <location>
        <position position="227"/>
    </location>
    <ligand>
        <name>Zn(2+)</name>
        <dbReference type="ChEBI" id="CHEBI:29105"/>
    </ligand>
</feature>
<sequence length="815" mass="90333">MINRSYSRLLPARPLRRFKQLPTTIITHSLLGMACIHIPQADLKPPTVNQSVYREDCTLCFDSIDNEAGLNVCLHCFNGGCAGERQHASLHSRRHGHPLALNIKRTRKLVERAEPPVKMSKLAIEASSEDDIYDVATKIVCLECGVDKVEDCPPKAAEVVDKLMKAPTFSRKEEVKAWEQELVPCEHTIGLQQGSNQGIRIREPSKCYGCDLQENLWLCLECGTVGCGRAQFGGIGGNSHALAHSNEKSHGVAVKLRSITPEGSADIYCYTCNDERTDPELAQHLSHWGINIAEQEKTEKSLTELQIEQNLKWDFSMTSNDGQVLNPVFGPELTGLKNLGNSCYIASVLQCLFALPEFKDRYFKPNEEPPPSSAPAEDLETQLRKIADGLLSGRYSVPDPAAAGSTSDVVYQRGLSPSMFKHLIGRGHPEFSTMRQQDAFELLMHLFKIISVSPHSATGPNPVESFRFAVEQRLQCTSCKKVRYKVDEQDNISVEVPAIRLNHFMPGPGTDQKWETVPLKNCIDLFTREEHVELTCSGCGNEQFSKQSLFKTLPQNLIVNARRWEVVNYVPMKLDIPVVVGNEPLDLTQYLSKGKQEDEVVLEDEPESAVPEFVPNSDAFAALCGMGFPENRVKKGLFNTGNSNQEAALNWILAHMDDPDIDQPLVTGAGSASSAQKPADGDDKINQLADMGIERDRAEKALGATDWDVTRALDWVFSHPDEPLEPNSTAATSSSGPSGSIPGSSEKPALFDLQSIVCHKGTSVHAGHYVAFIRKQVPPEKEPKWILFNDEKVVAEAGDIKEMKQFAYIYIFRRV</sequence>
<dbReference type="InterPro" id="IPR038765">
    <property type="entry name" value="Papain-like_cys_pep_sf"/>
</dbReference>
<dbReference type="FunFam" id="3.30.40.10:FF:000587">
    <property type="entry name" value="Ubiquitin carboxyl-terminal hydrolase"/>
    <property type="match status" value="1"/>
</dbReference>
<comment type="catalytic activity">
    <reaction evidence="1 11 15">
        <text>Thiol-dependent hydrolysis of ester, thioester, amide, peptide and isopeptide bonds formed by the C-terminal Gly of ubiquitin (a 76-residue protein attached to proteins as an intracellular targeting signal).</text>
        <dbReference type="EC" id="3.4.19.12"/>
    </reaction>
</comment>
<evidence type="ECO:0000256" key="14">
    <source>
        <dbReference type="PROSITE-ProRule" id="PRU00502"/>
    </source>
</evidence>
<dbReference type="AlphaFoldDB" id="A0A178FEA3"/>
<comment type="similarity">
    <text evidence="2 11 15">Belongs to the peptidase C19 family.</text>
</comment>
<keyword evidence="3 11" id="KW-0645">Protease</keyword>
<feature type="binding site" evidence="13">
    <location>
        <position position="210"/>
    </location>
    <ligand>
        <name>Zn(2+)</name>
        <dbReference type="ChEBI" id="CHEBI:29105"/>
    </ligand>
</feature>
<dbReference type="FunFam" id="3.30.40.10:FF:000396">
    <property type="entry name" value="Ubiquitin carboxyl-terminal hydrolase"/>
    <property type="match status" value="1"/>
</dbReference>
<dbReference type="GO" id="GO:0008270">
    <property type="term" value="F:zinc ion binding"/>
    <property type="evidence" value="ECO:0007669"/>
    <property type="project" value="UniProtKB-UniRule"/>
</dbReference>
<dbReference type="PROSITE" id="PS51257">
    <property type="entry name" value="PROKAR_LIPOPROTEIN"/>
    <property type="match status" value="1"/>
</dbReference>
<keyword evidence="7 11" id="KW-0833">Ubl conjugation pathway</keyword>
<evidence type="ECO:0000256" key="7">
    <source>
        <dbReference type="ARBA" id="ARBA00022786"/>
    </source>
</evidence>
<dbReference type="SMART" id="SM00290">
    <property type="entry name" value="ZnF_UBP"/>
    <property type="match status" value="2"/>
</dbReference>
<dbReference type="GO" id="GO:0006508">
    <property type="term" value="P:proteolysis"/>
    <property type="evidence" value="ECO:0007669"/>
    <property type="project" value="UniProtKB-KW"/>
</dbReference>
<dbReference type="GO" id="GO:0004843">
    <property type="term" value="F:cysteine-type deubiquitinase activity"/>
    <property type="evidence" value="ECO:0007669"/>
    <property type="project" value="UniProtKB-UniRule"/>
</dbReference>
<dbReference type="Gene3D" id="3.90.70.10">
    <property type="entry name" value="Cysteine proteinases"/>
    <property type="match status" value="1"/>
</dbReference>
<evidence type="ECO:0000256" key="15">
    <source>
        <dbReference type="RuleBase" id="RU366025"/>
    </source>
</evidence>
<dbReference type="EC" id="3.4.19.12" evidence="11 15"/>
<keyword evidence="5" id="KW-0677">Repeat</keyword>
<feature type="active site" description="Nucleophile" evidence="12">
    <location>
        <position position="343"/>
    </location>
</feature>
<keyword evidence="21" id="KW-1185">Reference proteome</keyword>
<dbReference type="Pfam" id="PF00443">
    <property type="entry name" value="UCH"/>
    <property type="match status" value="1"/>
</dbReference>
<keyword evidence="6 14" id="KW-0863">Zinc-finger</keyword>
<dbReference type="InterPro" id="IPR016652">
    <property type="entry name" value="Ubiquitinyl_hydrolase"/>
</dbReference>
<keyword evidence="4 11" id="KW-0479">Metal-binding</keyword>
<dbReference type="PROSITE" id="PS50235">
    <property type="entry name" value="USP_3"/>
    <property type="match status" value="1"/>
</dbReference>
<dbReference type="PROSITE" id="PS00972">
    <property type="entry name" value="USP_1"/>
    <property type="match status" value="1"/>
</dbReference>
<feature type="binding site" evidence="13">
    <location>
        <position position="240"/>
    </location>
    <ligand>
        <name>Zn(2+)</name>
        <dbReference type="ChEBI" id="CHEBI:29105"/>
    </ligand>
</feature>
<dbReference type="InterPro" id="IPR001607">
    <property type="entry name" value="Znf_UBP"/>
</dbReference>
<feature type="active site" description="Proton acceptor" evidence="12">
    <location>
        <position position="768"/>
    </location>
</feature>
<dbReference type="OrthoDB" id="361536at2759"/>
<dbReference type="Proteomes" id="UP000243519">
    <property type="component" value="Unassembled WGS sequence"/>
</dbReference>
<evidence type="ECO:0000256" key="16">
    <source>
        <dbReference type="SAM" id="MobiDB-lite"/>
    </source>
</evidence>
<evidence type="ECO:0000256" key="9">
    <source>
        <dbReference type="ARBA" id="ARBA00022807"/>
    </source>
</evidence>
<evidence type="ECO:0000259" key="17">
    <source>
        <dbReference type="PROSITE" id="PS50030"/>
    </source>
</evidence>
<dbReference type="PROSITE" id="PS00973">
    <property type="entry name" value="USP_2"/>
    <property type="match status" value="1"/>
</dbReference>
<dbReference type="InterPro" id="IPR018200">
    <property type="entry name" value="USP_CS"/>
</dbReference>
<dbReference type="InterPro" id="IPR009060">
    <property type="entry name" value="UBA-like_sf"/>
</dbReference>
<evidence type="ECO:0000313" key="21">
    <source>
        <dbReference type="Proteomes" id="UP000243519"/>
    </source>
</evidence>
<dbReference type="Pfam" id="PF00627">
    <property type="entry name" value="UBA"/>
    <property type="match status" value="1"/>
</dbReference>
<evidence type="ECO:0000256" key="4">
    <source>
        <dbReference type="ARBA" id="ARBA00022723"/>
    </source>
</evidence>
<dbReference type="EMBL" id="LHPN01000008">
    <property type="protein sequence ID" value="OAL70830.1"/>
    <property type="molecule type" value="Genomic_DNA"/>
</dbReference>
<comment type="caution">
    <text evidence="20">The sequence shown here is derived from an EMBL/GenBank/DDBJ whole genome shotgun (WGS) entry which is preliminary data.</text>
</comment>
<evidence type="ECO:0000256" key="1">
    <source>
        <dbReference type="ARBA" id="ARBA00000707"/>
    </source>
</evidence>
<evidence type="ECO:0000256" key="11">
    <source>
        <dbReference type="PIRNR" id="PIRNR016308"/>
    </source>
</evidence>
<feature type="domain" description="UBA" evidence="17">
    <location>
        <begin position="678"/>
        <end position="719"/>
    </location>
</feature>
<gene>
    <name evidence="20" type="ORF">A7D00_5160</name>
</gene>